<feature type="domain" description="NFACT RNA-binding" evidence="2">
    <location>
        <begin position="597"/>
        <end position="662"/>
    </location>
</feature>
<dbReference type="PANTHER" id="PTHR15239:SF6">
    <property type="entry name" value="RIBOSOME QUALITY CONTROL COMPLEX SUBUNIT NEMF"/>
    <property type="match status" value="1"/>
</dbReference>
<dbReference type="GO" id="GO:0072344">
    <property type="term" value="P:rescue of stalled ribosome"/>
    <property type="evidence" value="ECO:0007669"/>
    <property type="project" value="TreeGrafter"/>
</dbReference>
<dbReference type="RefSeq" id="XP_021338169.1">
    <property type="nucleotide sequence ID" value="XM_021481536.1"/>
</dbReference>
<reference evidence="3 4" key="3">
    <citation type="journal article" date="2016" name="Sci. Rep.">
        <title>Genome-wide diversity and gene expression profiling of Babesia microti isolates identify polymorphic genes that mediate host-pathogen interactions.</title>
        <authorList>
            <person name="Silva J.C."/>
            <person name="Cornillot E."/>
            <person name="McCracken C."/>
            <person name="Usmani-Brown S."/>
            <person name="Dwivedi A."/>
            <person name="Ifeonu O.O."/>
            <person name="Crabtree J."/>
            <person name="Gotia H.T."/>
            <person name="Virji A.Z."/>
            <person name="Reynes C."/>
            <person name="Colinge J."/>
            <person name="Kumar V."/>
            <person name="Lawres L."/>
            <person name="Pazzi J.E."/>
            <person name="Pablo J.V."/>
            <person name="Hung C."/>
            <person name="Brancato J."/>
            <person name="Kumari P."/>
            <person name="Orvis J."/>
            <person name="Tretina K."/>
            <person name="Chibucos M."/>
            <person name="Ott S."/>
            <person name="Sadzewicz L."/>
            <person name="Sengamalay N."/>
            <person name="Shetty A.C."/>
            <person name="Su Q."/>
            <person name="Tallon L."/>
            <person name="Fraser C.M."/>
            <person name="Frutos R."/>
            <person name="Molina D.M."/>
            <person name="Krause P.J."/>
            <person name="Ben Mamoun C."/>
        </authorList>
    </citation>
    <scope>NUCLEOTIDE SEQUENCE [LARGE SCALE GENOMIC DNA]</scope>
    <source>
        <strain evidence="3 4">RI</strain>
    </source>
</reference>
<dbReference type="OrthoDB" id="436717at2759"/>
<proteinExistence type="predicted"/>
<sequence>MYYRKLFTMTLVVQPILLISGVRTHKSIGGPIGFVISPSFMGKTQSYRCHYCKNLPEQIVSIADRIKNYEFIPLPPVTKHPSKNLYLPGETYNIDPITLKIYAHELSQLLCGATLIGVTQVSQERLHAIFLHFRDKWRGTSRLIIYHQNKFYPPIYLGSNVATLYTLTNISNTYLEDTLNVLKNLVVTQVSYKMSSVHTLEIDLVDKTVNNSMYRLKFAPGNRRNNLTVTDITSDTGYIELFNSDEWIFPEKKRQIDRGKMLKNRLNESRQLYNSMHSDNSLKNTIDTNSNKINDSSDNANDNSDINTTFNGIEVRNVPNDNDLEYNNLTNIFGSGKNKKGNIPIAKLMNQSVPGLSLGTAVDICRSANVPEEKFIKELTNIELQFLMDKVKMWQKISVDDNELLPHISQIDGIYYYNVTNFRGIDTSDVNIYTSVMEMLYCYYESNTIPCRHRDLANKAANLCETQKGKLERMANSITPTDSSERLAVIEDKIDLLDNYNKSISECMLYTTMDSHQMLLEMIEDMQELTSSKCTGTTDRIKFKGNALEFDKQLHKFTQNDNAFDKSNQNASLAARERLYGGLLAVKCLVDDPDSPVLVIGRNAKQNEKIIMEIGKPEDLWFHASHVPGAHVLLKYKKKLSNEMIKKVIQFSADVAAYFSKAKGGRKSYSLSNVKPCVGDSSVEVTMARFSDVVKEEGMEMGAVLIRAGKIIKANPRRARKKVEDAINHRINSS</sequence>
<dbReference type="GO" id="GO:0000049">
    <property type="term" value="F:tRNA binding"/>
    <property type="evidence" value="ECO:0007669"/>
    <property type="project" value="TreeGrafter"/>
</dbReference>
<evidence type="ECO:0000313" key="4">
    <source>
        <dbReference type="Proteomes" id="UP000002899"/>
    </source>
</evidence>
<dbReference type="InterPro" id="IPR051608">
    <property type="entry name" value="RQC_Subunit_NEMF"/>
</dbReference>
<dbReference type="KEGG" id="bmic:BMR1_02g02075"/>
<feature type="signal peptide" evidence="1">
    <location>
        <begin position="1"/>
        <end position="21"/>
    </location>
</feature>
<gene>
    <name evidence="3" type="ORF">BMR1_02g02075</name>
</gene>
<dbReference type="GO" id="GO:1990112">
    <property type="term" value="C:RQC complex"/>
    <property type="evidence" value="ECO:0007669"/>
    <property type="project" value="TreeGrafter"/>
</dbReference>
<dbReference type="Pfam" id="PF05670">
    <property type="entry name" value="NFACT-R_1"/>
    <property type="match status" value="1"/>
</dbReference>
<dbReference type="VEuPathDB" id="PiroplasmaDB:BMR1_02g02075"/>
<keyword evidence="4" id="KW-1185">Reference proteome</keyword>
<dbReference type="AlphaFoldDB" id="A0A1R4AAG0"/>
<dbReference type="EMBL" id="FO082872">
    <property type="protein sequence ID" value="SJK85967.1"/>
    <property type="molecule type" value="Genomic_DNA"/>
</dbReference>
<dbReference type="PANTHER" id="PTHR15239">
    <property type="entry name" value="NUCLEAR EXPORT MEDIATOR FACTOR NEMF"/>
    <property type="match status" value="1"/>
</dbReference>
<reference evidence="3 4" key="2">
    <citation type="journal article" date="2013" name="PLoS ONE">
        <title>Whole genome mapping and re-organization of the nuclear and mitochondrial genomes of Babesia microti isolates.</title>
        <authorList>
            <person name="Cornillot E."/>
            <person name="Dassouli A."/>
            <person name="Garg A."/>
            <person name="Pachikara N."/>
            <person name="Randazzo S."/>
            <person name="Depoix D."/>
            <person name="Carcy B."/>
            <person name="Delbecq S."/>
            <person name="Frutos R."/>
            <person name="Silva J.C."/>
            <person name="Sutton R."/>
            <person name="Krause P.J."/>
            <person name="Mamoun C.B."/>
        </authorList>
    </citation>
    <scope>NUCLEOTIDE SEQUENCE [LARGE SCALE GENOMIC DNA]</scope>
    <source>
        <strain evidence="3 4">RI</strain>
    </source>
</reference>
<organism evidence="3 4">
    <name type="scientific">Babesia microti (strain RI)</name>
    <dbReference type="NCBI Taxonomy" id="1133968"/>
    <lineage>
        <taxon>Eukaryota</taxon>
        <taxon>Sar</taxon>
        <taxon>Alveolata</taxon>
        <taxon>Apicomplexa</taxon>
        <taxon>Aconoidasida</taxon>
        <taxon>Piroplasmida</taxon>
        <taxon>Babesiidae</taxon>
        <taxon>Babesia</taxon>
    </lineage>
</organism>
<name>A0A1R4AAG0_BABMR</name>
<evidence type="ECO:0000256" key="1">
    <source>
        <dbReference type="SAM" id="SignalP"/>
    </source>
</evidence>
<evidence type="ECO:0000259" key="2">
    <source>
        <dbReference type="Pfam" id="PF05670"/>
    </source>
</evidence>
<dbReference type="GO" id="GO:0043023">
    <property type="term" value="F:ribosomal large subunit binding"/>
    <property type="evidence" value="ECO:0007669"/>
    <property type="project" value="TreeGrafter"/>
</dbReference>
<keyword evidence="1" id="KW-0732">Signal</keyword>
<accession>A0A1R4AAG0</accession>
<feature type="chain" id="PRO_5010287224" evidence="1">
    <location>
        <begin position="22"/>
        <end position="734"/>
    </location>
</feature>
<reference evidence="3 4" key="1">
    <citation type="journal article" date="2012" name="Nucleic Acids Res.">
        <title>Sequencing of the smallest Apicomplexan genome from the human pathogen Babesia microti.</title>
        <authorList>
            <person name="Cornillot E."/>
            <person name="Hadj-Kaddour K."/>
            <person name="Dassouli A."/>
            <person name="Noel B."/>
            <person name="Ranwez V."/>
            <person name="Vacherie B."/>
            <person name="Augagneur Y."/>
            <person name="Bres V."/>
            <person name="Duclos A."/>
            <person name="Randazzo S."/>
            <person name="Carcy B."/>
            <person name="Debierre-Grockiego F."/>
            <person name="Delbecq S."/>
            <person name="Moubri-Menage K."/>
            <person name="Shams-Eldin H."/>
            <person name="Usmani-Brown S."/>
            <person name="Bringaud F."/>
            <person name="Wincker P."/>
            <person name="Vivares C.P."/>
            <person name="Schwarz R.T."/>
            <person name="Schetters T.P."/>
            <person name="Krause P.J."/>
            <person name="Gorenflot A."/>
            <person name="Berry V."/>
            <person name="Barbe V."/>
            <person name="Ben Mamoun C."/>
        </authorList>
    </citation>
    <scope>NUCLEOTIDE SEQUENCE [LARGE SCALE GENOMIC DNA]</scope>
    <source>
        <strain evidence="3 4">RI</strain>
    </source>
</reference>
<dbReference type="GeneID" id="24424201"/>
<protein>
    <submittedName>
        <fullName evidence="3">FbpA domain protein, putative</fullName>
    </submittedName>
</protein>
<dbReference type="InterPro" id="IPR008532">
    <property type="entry name" value="NFACT_RNA-bd"/>
</dbReference>
<evidence type="ECO:0000313" key="3">
    <source>
        <dbReference type="EMBL" id="SJK85967.1"/>
    </source>
</evidence>
<dbReference type="Proteomes" id="UP000002899">
    <property type="component" value="Chromosome II"/>
</dbReference>